<protein>
    <recommendedName>
        <fullName evidence="3">TetR family transcriptional regulator</fullName>
    </recommendedName>
</protein>
<reference evidence="2" key="1">
    <citation type="journal article" date="2019" name="Int. J. Syst. Evol. Microbiol.">
        <title>The Global Catalogue of Microorganisms (GCM) 10K type strain sequencing project: providing services to taxonomists for standard genome sequencing and annotation.</title>
        <authorList>
            <consortium name="The Broad Institute Genomics Platform"/>
            <consortium name="The Broad Institute Genome Sequencing Center for Infectious Disease"/>
            <person name="Wu L."/>
            <person name="Ma J."/>
        </authorList>
    </citation>
    <scope>NUCLEOTIDE SEQUENCE [LARGE SCALE GENOMIC DNA]</scope>
    <source>
        <strain evidence="2">JCM 17441</strain>
    </source>
</reference>
<accession>A0ABP8DN16</accession>
<evidence type="ECO:0000313" key="1">
    <source>
        <dbReference type="EMBL" id="GAA4259994.1"/>
    </source>
</evidence>
<comment type="caution">
    <text evidence="1">The sequence shown here is derived from an EMBL/GenBank/DDBJ whole genome shotgun (WGS) entry which is preliminary data.</text>
</comment>
<dbReference type="Proteomes" id="UP001500620">
    <property type="component" value="Unassembled WGS sequence"/>
</dbReference>
<evidence type="ECO:0008006" key="3">
    <source>
        <dbReference type="Google" id="ProtNLM"/>
    </source>
</evidence>
<dbReference type="EMBL" id="BAABAT010000038">
    <property type="protein sequence ID" value="GAA4259994.1"/>
    <property type="molecule type" value="Genomic_DNA"/>
</dbReference>
<proteinExistence type="predicted"/>
<name>A0ABP8DN16_9ACTN</name>
<evidence type="ECO:0000313" key="2">
    <source>
        <dbReference type="Proteomes" id="UP001500620"/>
    </source>
</evidence>
<keyword evidence="2" id="KW-1185">Reference proteome</keyword>
<gene>
    <name evidence="1" type="ORF">GCM10022255_086930</name>
</gene>
<organism evidence="1 2">
    <name type="scientific">Dactylosporangium darangshiense</name>
    <dbReference type="NCBI Taxonomy" id="579108"/>
    <lineage>
        <taxon>Bacteria</taxon>
        <taxon>Bacillati</taxon>
        <taxon>Actinomycetota</taxon>
        <taxon>Actinomycetes</taxon>
        <taxon>Micromonosporales</taxon>
        <taxon>Micromonosporaceae</taxon>
        <taxon>Dactylosporangium</taxon>
    </lineage>
</organism>
<sequence>MIERMYDECVGAETRRLASVSDVALAAEIRTVLIAVLLCGDAWLAVLPSTPERQDRARVEILAALRDQLVLAGPTAAVDELAALAAPVLNRFWPTSAGAAGPLAESVEMLRAVVMHRLAHVRAARAEATGWDTTQP</sequence>